<protein>
    <recommendedName>
        <fullName evidence="5">DUF1016 domain-containing protein</fullName>
    </recommendedName>
</protein>
<dbReference type="Gene3D" id="3.40.1350.10">
    <property type="match status" value="1"/>
</dbReference>
<sequence length="341" mass="38960">MVALPDDYDTLLEGLKTRIRQAQVKAALAVNRELVLLYWQIGKDILARQEREGWGAGVVGRLSNDLRKAFPGMKGLSARNLNYMRSFSEAYPDEQIVQQAAAQIPWFHNCVLLDKVKDPEQRKWYIGKTIENGWSRNVLVHHIDSRLYEREGKAITNFAATLPAPQSDLAQQLIKDPYHLDFLDITEEAKERDLEQALVGRIRDFLLELGSGFAFVGSQYPLTVDDEEFRIDLLFYHLRLRCFVVIELKTTAFKPEYAGKMNFYLAALDDLVKHPDDQPSIGIILCRSKGDAKVRYALQRINSPIGVSTHQLPKELEESLPTVEALEQELKTVDVEEMDED</sequence>
<evidence type="ECO:0008006" key="5">
    <source>
        <dbReference type="Google" id="ProtNLM"/>
    </source>
</evidence>
<dbReference type="GO" id="GO:0003676">
    <property type="term" value="F:nucleic acid binding"/>
    <property type="evidence" value="ECO:0007669"/>
    <property type="project" value="InterPro"/>
</dbReference>
<proteinExistence type="predicted"/>
<dbReference type="AlphaFoldDB" id="W4LGV3"/>
<dbReference type="PATRIC" id="fig|1429438.4.peg.4522"/>
<dbReference type="Proteomes" id="UP000019141">
    <property type="component" value="Unassembled WGS sequence"/>
</dbReference>
<dbReference type="InterPro" id="IPR041527">
    <property type="entry name" value="YhcG_N"/>
</dbReference>
<feature type="domain" description="YhcG PDDEXK nuclease" evidence="1">
    <location>
        <begin position="171"/>
        <end position="319"/>
    </location>
</feature>
<gene>
    <name evidence="3" type="ORF">ETSY1_23525</name>
</gene>
<evidence type="ECO:0000313" key="3">
    <source>
        <dbReference type="EMBL" id="ETW97227.1"/>
    </source>
</evidence>
<dbReference type="Pfam" id="PF06250">
    <property type="entry name" value="YhcG_C"/>
    <property type="match status" value="1"/>
</dbReference>
<dbReference type="InterPro" id="IPR011856">
    <property type="entry name" value="tRNA_endonuc-like_dom_sf"/>
</dbReference>
<dbReference type="EMBL" id="AZHW01000690">
    <property type="protein sequence ID" value="ETW97227.1"/>
    <property type="molecule type" value="Genomic_DNA"/>
</dbReference>
<dbReference type="Pfam" id="PF17761">
    <property type="entry name" value="DUF1016_N"/>
    <property type="match status" value="1"/>
</dbReference>
<evidence type="ECO:0000259" key="2">
    <source>
        <dbReference type="Pfam" id="PF17761"/>
    </source>
</evidence>
<dbReference type="InterPro" id="IPR053148">
    <property type="entry name" value="PD-DEXK-like_domain"/>
</dbReference>
<feature type="domain" description="YhcG N-terminal" evidence="2">
    <location>
        <begin position="15"/>
        <end position="150"/>
    </location>
</feature>
<evidence type="ECO:0000313" key="4">
    <source>
        <dbReference type="Proteomes" id="UP000019141"/>
    </source>
</evidence>
<dbReference type="PANTHER" id="PTHR30547:SF0">
    <property type="entry name" value="BLR8175 PROTEIN"/>
    <property type="match status" value="1"/>
</dbReference>
<reference evidence="3 4" key="1">
    <citation type="journal article" date="2014" name="Nature">
        <title>An environmental bacterial taxon with a large and distinct metabolic repertoire.</title>
        <authorList>
            <person name="Wilson M.C."/>
            <person name="Mori T."/>
            <person name="Ruckert C."/>
            <person name="Uria A.R."/>
            <person name="Helf M.J."/>
            <person name="Takada K."/>
            <person name="Gernert C."/>
            <person name="Steffens U.A."/>
            <person name="Heycke N."/>
            <person name="Schmitt S."/>
            <person name="Rinke C."/>
            <person name="Helfrich E.J."/>
            <person name="Brachmann A.O."/>
            <person name="Gurgui C."/>
            <person name="Wakimoto T."/>
            <person name="Kracht M."/>
            <person name="Crusemann M."/>
            <person name="Hentschel U."/>
            <person name="Abe I."/>
            <person name="Matsunaga S."/>
            <person name="Kalinowski J."/>
            <person name="Takeyama H."/>
            <person name="Piel J."/>
        </authorList>
    </citation>
    <scope>NUCLEOTIDE SEQUENCE [LARGE SCALE GENOMIC DNA]</scope>
    <source>
        <strain evidence="4">TSY1</strain>
    </source>
</reference>
<keyword evidence="4" id="KW-1185">Reference proteome</keyword>
<name>W4LGV3_ENTF1</name>
<evidence type="ECO:0000259" key="1">
    <source>
        <dbReference type="Pfam" id="PF06250"/>
    </source>
</evidence>
<organism evidence="3 4">
    <name type="scientific">Entotheonella factor</name>
    <dbReference type="NCBI Taxonomy" id="1429438"/>
    <lineage>
        <taxon>Bacteria</taxon>
        <taxon>Pseudomonadati</taxon>
        <taxon>Nitrospinota/Tectimicrobiota group</taxon>
        <taxon>Candidatus Tectimicrobiota</taxon>
        <taxon>Candidatus Entotheonellia</taxon>
        <taxon>Candidatus Entotheonellales</taxon>
        <taxon>Candidatus Entotheonellaceae</taxon>
        <taxon>Candidatus Entotheonella</taxon>
    </lineage>
</organism>
<accession>W4LGV3</accession>
<dbReference type="InterPro" id="IPR009362">
    <property type="entry name" value="YhcG_C"/>
</dbReference>
<comment type="caution">
    <text evidence="3">The sequence shown here is derived from an EMBL/GenBank/DDBJ whole genome shotgun (WGS) entry which is preliminary data.</text>
</comment>
<dbReference type="PANTHER" id="PTHR30547">
    <property type="entry name" value="UNCHARACTERIZED PROTEIN YHCG-RELATED"/>
    <property type="match status" value="1"/>
</dbReference>
<dbReference type="HOGENOM" id="CLU_046640_0_1_7"/>